<dbReference type="PANTHER" id="PTHR47154">
    <property type="entry name" value="G-PROTEIN COUPLED RECEPTOR MTH-RELATED"/>
    <property type="match status" value="1"/>
</dbReference>
<dbReference type="OrthoDB" id="6134459at2759"/>
<evidence type="ECO:0000256" key="1">
    <source>
        <dbReference type="SAM" id="MobiDB-lite"/>
    </source>
</evidence>
<reference evidence="2" key="1">
    <citation type="submission" date="2020-08" db="EMBL/GenBank/DDBJ databases">
        <title>Genome sequencing and assembly of the red palm weevil Rhynchophorus ferrugineus.</title>
        <authorList>
            <person name="Dias G.B."/>
            <person name="Bergman C.M."/>
            <person name="Manee M."/>
        </authorList>
    </citation>
    <scope>NUCLEOTIDE SEQUENCE</scope>
    <source>
        <strain evidence="2">AA-2017</strain>
        <tissue evidence="2">Whole larva</tissue>
    </source>
</reference>
<keyword evidence="3" id="KW-1185">Reference proteome</keyword>
<accession>A0A834II30</accession>
<sequence length="281" mass="31609">DGNYADLLFRTVPVSAIEAISLILYVKTVKCCIDVSKQIEKMNDNKAKKKKRFLVERERFLLCTKLSIIMGISYIFEVVSSFYDFDGTKITKYVEITWDIFNCLQVARQTDHANNQLRTRKSPPDLSLKAPPRPSSGTSVFLSSPSPPPPSSFLFFFFSFEKKKSITSQPVNVHKETASVVVPDIISIGGVRSRRAVTGHERDILSILDQPGRCGSRDSAEETRTSASRSRRHLAATTTTTSRPRSCLPAPTADFVFDVINSASREGKRRIIYFTRRLCDN</sequence>
<feature type="region of interest" description="Disordered" evidence="1">
    <location>
        <begin position="114"/>
        <end position="147"/>
    </location>
</feature>
<dbReference type="GO" id="GO:0008528">
    <property type="term" value="F:G protein-coupled peptide receptor activity"/>
    <property type="evidence" value="ECO:0007669"/>
    <property type="project" value="TreeGrafter"/>
</dbReference>
<feature type="compositionally biased region" description="Low complexity" evidence="1">
    <location>
        <begin position="235"/>
        <end position="245"/>
    </location>
</feature>
<name>A0A834II30_RHYFE</name>
<evidence type="ECO:0000313" key="3">
    <source>
        <dbReference type="Proteomes" id="UP000625711"/>
    </source>
</evidence>
<feature type="compositionally biased region" description="Basic and acidic residues" evidence="1">
    <location>
        <begin position="215"/>
        <end position="224"/>
    </location>
</feature>
<dbReference type="AlphaFoldDB" id="A0A834II30"/>
<gene>
    <name evidence="2" type="ORF">GWI33_012821</name>
</gene>
<feature type="region of interest" description="Disordered" evidence="1">
    <location>
        <begin position="209"/>
        <end position="245"/>
    </location>
</feature>
<dbReference type="GO" id="GO:0005886">
    <property type="term" value="C:plasma membrane"/>
    <property type="evidence" value="ECO:0007669"/>
    <property type="project" value="TreeGrafter"/>
</dbReference>
<evidence type="ECO:0000313" key="2">
    <source>
        <dbReference type="EMBL" id="KAF7274527.1"/>
    </source>
</evidence>
<dbReference type="Proteomes" id="UP000625711">
    <property type="component" value="Unassembled WGS sequence"/>
</dbReference>
<dbReference type="InterPro" id="IPR051384">
    <property type="entry name" value="Mth_GPCR"/>
</dbReference>
<comment type="caution">
    <text evidence="2">The sequence shown here is derived from an EMBL/GenBank/DDBJ whole genome shotgun (WGS) entry which is preliminary data.</text>
</comment>
<feature type="non-terminal residue" evidence="2">
    <location>
        <position position="281"/>
    </location>
</feature>
<organism evidence="2 3">
    <name type="scientific">Rhynchophorus ferrugineus</name>
    <name type="common">Red palm weevil</name>
    <name type="synonym">Curculio ferrugineus</name>
    <dbReference type="NCBI Taxonomy" id="354439"/>
    <lineage>
        <taxon>Eukaryota</taxon>
        <taxon>Metazoa</taxon>
        <taxon>Ecdysozoa</taxon>
        <taxon>Arthropoda</taxon>
        <taxon>Hexapoda</taxon>
        <taxon>Insecta</taxon>
        <taxon>Pterygota</taxon>
        <taxon>Neoptera</taxon>
        <taxon>Endopterygota</taxon>
        <taxon>Coleoptera</taxon>
        <taxon>Polyphaga</taxon>
        <taxon>Cucujiformia</taxon>
        <taxon>Curculionidae</taxon>
        <taxon>Dryophthorinae</taxon>
        <taxon>Rhynchophorus</taxon>
    </lineage>
</organism>
<dbReference type="EMBL" id="JAACXV010012671">
    <property type="protein sequence ID" value="KAF7274527.1"/>
    <property type="molecule type" value="Genomic_DNA"/>
</dbReference>
<protein>
    <submittedName>
        <fullName evidence="2">Uncharacterized protein</fullName>
    </submittedName>
</protein>
<dbReference type="PANTHER" id="PTHR47154:SF2">
    <property type="entry name" value="G-PROTEIN COUPLED RECEPTOR MTH-RELATED"/>
    <property type="match status" value="1"/>
</dbReference>
<dbReference type="Gene3D" id="1.20.1070.10">
    <property type="entry name" value="Rhodopsin 7-helix transmembrane proteins"/>
    <property type="match status" value="1"/>
</dbReference>
<proteinExistence type="predicted"/>